<evidence type="ECO:0000256" key="4">
    <source>
        <dbReference type="ARBA" id="ARBA00023163"/>
    </source>
</evidence>
<accession>A0A0N0Z8M0</accession>
<dbReference type="EMBL" id="LGAA01000016">
    <property type="protein sequence ID" value="KPD03097.1"/>
    <property type="molecule type" value="Genomic_DNA"/>
</dbReference>
<keyword evidence="1" id="KW-0678">Repressor</keyword>
<dbReference type="AlphaFoldDB" id="A0A0N0Z8M0"/>
<keyword evidence="4" id="KW-0804">Transcription</keyword>
<dbReference type="GO" id="GO:0003700">
    <property type="term" value="F:DNA-binding transcription factor activity"/>
    <property type="evidence" value="ECO:0007669"/>
    <property type="project" value="InterPro"/>
</dbReference>
<sequence length="265" mass="30272">MKHTQQVQLTCHQIDEPQLIACRQESIDKTTEFSSHTHPFGQLLYVVCGIMEMVVEGQHYIAPPEFCIWIPAQTEHSSYNKSSVNFQIIDFNHQLSGQFPAYTCVIRLSPIFRAIMTDLYSRKVIEPESPEDRRLAQVLIDQLKYLPAEDSYLPGTKDKFLAPILSALQHDPANNDSLACWAKRGYTSERTLSRRCQQALGMSFSEWRQRLRYLHAVAGLTQGKTIHQVALDVGYSSSSAFITMFQQISGLTPERFRNKDKLNSN</sequence>
<keyword evidence="7" id="KW-1185">Reference proteome</keyword>
<dbReference type="PANTHER" id="PTHR11019:SF190">
    <property type="entry name" value="ARAC-FAMILY REGULATORY PROTEIN"/>
    <property type="match status" value="1"/>
</dbReference>
<evidence type="ECO:0000313" key="6">
    <source>
        <dbReference type="EMBL" id="KPD03097.1"/>
    </source>
</evidence>
<dbReference type="PRINTS" id="PR00032">
    <property type="entry name" value="HTHARAC"/>
</dbReference>
<dbReference type="SMART" id="SM00342">
    <property type="entry name" value="HTH_ARAC"/>
    <property type="match status" value="1"/>
</dbReference>
<proteinExistence type="predicted"/>
<dbReference type="InterPro" id="IPR020449">
    <property type="entry name" value="Tscrpt_reg_AraC-type_HTH"/>
</dbReference>
<protein>
    <submittedName>
        <fullName evidence="6">AraC family transcriptional regulator</fullName>
    </submittedName>
</protein>
<evidence type="ECO:0000313" key="7">
    <source>
        <dbReference type="Proteomes" id="UP000053226"/>
    </source>
</evidence>
<dbReference type="FunFam" id="1.10.10.60:FF:000132">
    <property type="entry name" value="AraC family transcriptional regulator"/>
    <property type="match status" value="1"/>
</dbReference>
<evidence type="ECO:0000256" key="2">
    <source>
        <dbReference type="ARBA" id="ARBA00023015"/>
    </source>
</evidence>
<dbReference type="Gene3D" id="2.60.120.10">
    <property type="entry name" value="Jelly Rolls"/>
    <property type="match status" value="1"/>
</dbReference>
<dbReference type="OrthoDB" id="5949386at2"/>
<dbReference type="RefSeq" id="WP_053908048.1">
    <property type="nucleotide sequence ID" value="NZ_CAWMUS010000016.1"/>
</dbReference>
<dbReference type="InterPro" id="IPR013096">
    <property type="entry name" value="Cupin_2"/>
</dbReference>
<reference evidence="6 7" key="1">
    <citation type="submission" date="2015-07" db="EMBL/GenBank/DDBJ databases">
        <title>ATOL: Assembling a taxonomically balanced genome-scale reconstruction of the evolutionary history of the Enterobacteriaceae.</title>
        <authorList>
            <person name="Plunkett G.III."/>
            <person name="Neeno-Eckwall E.C."/>
            <person name="Glasner J.D."/>
            <person name="Perna N.T."/>
        </authorList>
    </citation>
    <scope>NUCLEOTIDE SEQUENCE [LARGE SCALE GENOMIC DNA]</scope>
    <source>
        <strain evidence="6 7">ATCC 35017</strain>
    </source>
</reference>
<evidence type="ECO:0000256" key="1">
    <source>
        <dbReference type="ARBA" id="ARBA00022491"/>
    </source>
</evidence>
<dbReference type="InterPro" id="IPR018062">
    <property type="entry name" value="HTH_AraC-typ_CS"/>
</dbReference>
<dbReference type="Pfam" id="PF07883">
    <property type="entry name" value="Cupin_2"/>
    <property type="match status" value="1"/>
</dbReference>
<dbReference type="InterPro" id="IPR011051">
    <property type="entry name" value="RmlC_Cupin_sf"/>
</dbReference>
<dbReference type="PANTHER" id="PTHR11019">
    <property type="entry name" value="HTH-TYPE TRANSCRIPTIONAL REGULATOR NIMR"/>
    <property type="match status" value="1"/>
</dbReference>
<dbReference type="GO" id="GO:0043565">
    <property type="term" value="F:sequence-specific DNA binding"/>
    <property type="evidence" value="ECO:0007669"/>
    <property type="project" value="InterPro"/>
</dbReference>
<gene>
    <name evidence="6" type="ORF">M992_1593</name>
</gene>
<feature type="domain" description="HTH araC/xylS-type" evidence="5">
    <location>
        <begin position="162"/>
        <end position="259"/>
    </location>
</feature>
<dbReference type="Gene3D" id="1.10.10.60">
    <property type="entry name" value="Homeodomain-like"/>
    <property type="match status" value="1"/>
</dbReference>
<dbReference type="SUPFAM" id="SSF51182">
    <property type="entry name" value="RmlC-like cupins"/>
    <property type="match status" value="1"/>
</dbReference>
<dbReference type="PROSITE" id="PS00041">
    <property type="entry name" value="HTH_ARAC_FAMILY_1"/>
    <property type="match status" value="1"/>
</dbReference>
<name>A0A0N0Z8M0_9GAMM</name>
<dbReference type="Pfam" id="PF12833">
    <property type="entry name" value="HTH_18"/>
    <property type="match status" value="1"/>
</dbReference>
<evidence type="ECO:0000259" key="5">
    <source>
        <dbReference type="PROSITE" id="PS01124"/>
    </source>
</evidence>
<dbReference type="CDD" id="cd06124">
    <property type="entry name" value="cupin_NimR-like_N"/>
    <property type="match status" value="1"/>
</dbReference>
<dbReference type="PROSITE" id="PS01124">
    <property type="entry name" value="HTH_ARAC_FAMILY_2"/>
    <property type="match status" value="1"/>
</dbReference>
<evidence type="ECO:0000256" key="3">
    <source>
        <dbReference type="ARBA" id="ARBA00023125"/>
    </source>
</evidence>
<dbReference type="InterPro" id="IPR014710">
    <property type="entry name" value="RmlC-like_jellyroll"/>
</dbReference>
<comment type="caution">
    <text evidence="6">The sequence shown here is derived from an EMBL/GenBank/DDBJ whole genome shotgun (WGS) entry which is preliminary data.</text>
</comment>
<dbReference type="InterPro" id="IPR018060">
    <property type="entry name" value="HTH_AraC"/>
</dbReference>
<dbReference type="SUPFAM" id="SSF46689">
    <property type="entry name" value="Homeodomain-like"/>
    <property type="match status" value="1"/>
</dbReference>
<keyword evidence="2" id="KW-0805">Transcription regulation</keyword>
<dbReference type="Proteomes" id="UP000053226">
    <property type="component" value="Unassembled WGS sequence"/>
</dbReference>
<keyword evidence="3" id="KW-0238">DNA-binding</keyword>
<organism evidence="6 7">
    <name type="scientific">Moellerella wisconsensis ATCC 35017</name>
    <dbReference type="NCBI Taxonomy" id="1354267"/>
    <lineage>
        <taxon>Bacteria</taxon>
        <taxon>Pseudomonadati</taxon>
        <taxon>Pseudomonadota</taxon>
        <taxon>Gammaproteobacteria</taxon>
        <taxon>Enterobacterales</taxon>
        <taxon>Morganellaceae</taxon>
        <taxon>Moellerella</taxon>
    </lineage>
</organism>
<dbReference type="InterPro" id="IPR009057">
    <property type="entry name" value="Homeodomain-like_sf"/>
</dbReference>